<feature type="chain" id="PRO_5045938645" description="Lipoprotein" evidence="1">
    <location>
        <begin position="20"/>
        <end position="202"/>
    </location>
</feature>
<dbReference type="Proteomes" id="UP001374803">
    <property type="component" value="Chromosome"/>
</dbReference>
<proteinExistence type="predicted"/>
<dbReference type="EMBL" id="CP089983">
    <property type="protein sequence ID" value="WXB00741.1"/>
    <property type="molecule type" value="Genomic_DNA"/>
</dbReference>
<feature type="signal peptide" evidence="1">
    <location>
        <begin position="1"/>
        <end position="19"/>
    </location>
</feature>
<protein>
    <recommendedName>
        <fullName evidence="4">Lipoprotein</fullName>
    </recommendedName>
</protein>
<name>A0ABZ2KQ07_9BACT</name>
<gene>
    <name evidence="2" type="ORF">LVJ94_27925</name>
</gene>
<dbReference type="PROSITE" id="PS51257">
    <property type="entry name" value="PROKAR_LIPOPROTEIN"/>
    <property type="match status" value="1"/>
</dbReference>
<reference evidence="2" key="1">
    <citation type="submission" date="2021-12" db="EMBL/GenBank/DDBJ databases">
        <title>Discovery of the Pendulisporaceae a myxobacterial family with distinct sporulation behavior and unique specialized metabolism.</title>
        <authorList>
            <person name="Garcia R."/>
            <person name="Popoff A."/>
            <person name="Bader C.D."/>
            <person name="Loehr J."/>
            <person name="Walesch S."/>
            <person name="Walt C."/>
            <person name="Boldt J."/>
            <person name="Bunk B."/>
            <person name="Haeckl F.J.F.P.J."/>
            <person name="Gunesch A.P."/>
            <person name="Birkelbach J."/>
            <person name="Nuebel U."/>
            <person name="Pietschmann T."/>
            <person name="Bach T."/>
            <person name="Mueller R."/>
        </authorList>
    </citation>
    <scope>NUCLEOTIDE SEQUENCE</scope>
    <source>
        <strain evidence="2">MSr11367</strain>
    </source>
</reference>
<keyword evidence="3" id="KW-1185">Reference proteome</keyword>
<accession>A0ABZ2KQ07</accession>
<dbReference type="RefSeq" id="WP_394830342.1">
    <property type="nucleotide sequence ID" value="NZ_CP089929.1"/>
</dbReference>
<evidence type="ECO:0008006" key="4">
    <source>
        <dbReference type="Google" id="ProtNLM"/>
    </source>
</evidence>
<evidence type="ECO:0000256" key="1">
    <source>
        <dbReference type="SAM" id="SignalP"/>
    </source>
</evidence>
<keyword evidence="1" id="KW-0732">Signal</keyword>
<evidence type="ECO:0000313" key="2">
    <source>
        <dbReference type="EMBL" id="WXB00741.1"/>
    </source>
</evidence>
<organism evidence="2 3">
    <name type="scientific">Pendulispora rubella</name>
    <dbReference type="NCBI Taxonomy" id="2741070"/>
    <lineage>
        <taxon>Bacteria</taxon>
        <taxon>Pseudomonadati</taxon>
        <taxon>Myxococcota</taxon>
        <taxon>Myxococcia</taxon>
        <taxon>Myxococcales</taxon>
        <taxon>Sorangiineae</taxon>
        <taxon>Pendulisporaceae</taxon>
        <taxon>Pendulispora</taxon>
    </lineage>
</organism>
<sequence>MIRKALFLGVATVTAVACGASQTTTESTSSVATSSGDAGTKFVYCPPSNFANCTIASCEAEKGGYLCKCFLDSRFSATAYGSQCQPQNGNTLQSRYHPVDSYQECTSAKADTSKWAWCLGQPCEVTPNGVFCHCVDPPAGVPPFPYIVVTPKYKASACMLGQTGKYWSSATPGNVTQITAFLQSQPSLKGLPAPEIVLTPKQ</sequence>
<evidence type="ECO:0000313" key="3">
    <source>
        <dbReference type="Proteomes" id="UP001374803"/>
    </source>
</evidence>